<feature type="transmembrane region" description="Helical" evidence="9">
    <location>
        <begin position="328"/>
        <end position="350"/>
    </location>
</feature>
<keyword evidence="3 8" id="KW-0812">Transmembrane</keyword>
<feature type="transmembrane region" description="Helical" evidence="9">
    <location>
        <begin position="206"/>
        <end position="226"/>
    </location>
</feature>
<feature type="domain" description="Potassium channel" evidence="10">
    <location>
        <begin position="336"/>
        <end position="415"/>
    </location>
</feature>
<feature type="transmembrane region" description="Helical" evidence="9">
    <location>
        <begin position="389"/>
        <end position="412"/>
    </location>
</feature>
<dbReference type="SUPFAM" id="SSF81324">
    <property type="entry name" value="Voltage-gated potassium channels"/>
    <property type="match status" value="2"/>
</dbReference>
<evidence type="ECO:0000256" key="6">
    <source>
        <dbReference type="ARBA" id="ARBA00023136"/>
    </source>
</evidence>
<keyword evidence="7 8" id="KW-0407">Ion channel</keyword>
<name>A0A6J8E099_MYTCO</name>
<dbReference type="Pfam" id="PF07885">
    <property type="entry name" value="Ion_trans_2"/>
    <property type="match status" value="2"/>
</dbReference>
<organism evidence="11 12">
    <name type="scientific">Mytilus coruscus</name>
    <name type="common">Sea mussel</name>
    <dbReference type="NCBI Taxonomy" id="42192"/>
    <lineage>
        <taxon>Eukaryota</taxon>
        <taxon>Metazoa</taxon>
        <taxon>Spiralia</taxon>
        <taxon>Lophotrochozoa</taxon>
        <taxon>Mollusca</taxon>
        <taxon>Bivalvia</taxon>
        <taxon>Autobranchia</taxon>
        <taxon>Pteriomorphia</taxon>
        <taxon>Mytilida</taxon>
        <taxon>Mytiloidea</taxon>
        <taxon>Mytilidae</taxon>
        <taxon>Mytilinae</taxon>
        <taxon>Mytilus</taxon>
    </lineage>
</organism>
<accession>A0A6J8E099</accession>
<dbReference type="InterPro" id="IPR003280">
    <property type="entry name" value="2pore_dom_K_chnl"/>
</dbReference>
<dbReference type="PANTHER" id="PTHR11003:SF334">
    <property type="entry name" value="FI03418P"/>
    <property type="match status" value="1"/>
</dbReference>
<feature type="transmembrane region" description="Helical" evidence="9">
    <location>
        <begin position="238"/>
        <end position="262"/>
    </location>
</feature>
<evidence type="ECO:0000256" key="5">
    <source>
        <dbReference type="ARBA" id="ARBA00023065"/>
    </source>
</evidence>
<evidence type="ECO:0000256" key="2">
    <source>
        <dbReference type="ARBA" id="ARBA00022448"/>
    </source>
</evidence>
<dbReference type="Proteomes" id="UP000507470">
    <property type="component" value="Unassembled WGS sequence"/>
</dbReference>
<dbReference type="PANTHER" id="PTHR11003">
    <property type="entry name" value="POTASSIUM CHANNEL, SUBFAMILY K"/>
    <property type="match status" value="1"/>
</dbReference>
<dbReference type="GO" id="GO:0015271">
    <property type="term" value="F:outward rectifier potassium channel activity"/>
    <property type="evidence" value="ECO:0007669"/>
    <property type="project" value="TreeGrafter"/>
</dbReference>
<evidence type="ECO:0000256" key="4">
    <source>
        <dbReference type="ARBA" id="ARBA00022989"/>
    </source>
</evidence>
<dbReference type="InterPro" id="IPR013099">
    <property type="entry name" value="K_chnl_dom"/>
</dbReference>
<keyword evidence="6 9" id="KW-0472">Membrane</keyword>
<dbReference type="GO" id="GO:0022841">
    <property type="term" value="F:potassium ion leak channel activity"/>
    <property type="evidence" value="ECO:0007669"/>
    <property type="project" value="TreeGrafter"/>
</dbReference>
<evidence type="ECO:0000256" key="7">
    <source>
        <dbReference type="ARBA" id="ARBA00023303"/>
    </source>
</evidence>
<evidence type="ECO:0000256" key="8">
    <source>
        <dbReference type="RuleBase" id="RU003857"/>
    </source>
</evidence>
<evidence type="ECO:0000259" key="10">
    <source>
        <dbReference type="Pfam" id="PF07885"/>
    </source>
</evidence>
<comment type="similarity">
    <text evidence="8">Belongs to the two pore domain potassium channel (TC 1.A.1.8) family.</text>
</comment>
<comment type="subcellular location">
    <subcellularLocation>
        <location evidence="1">Membrane</location>
        <topology evidence="1">Multi-pass membrane protein</topology>
    </subcellularLocation>
</comment>
<keyword evidence="12" id="KW-1185">Reference proteome</keyword>
<dbReference type="Gene3D" id="1.10.287.70">
    <property type="match status" value="1"/>
</dbReference>
<dbReference type="GO" id="GO:0005886">
    <property type="term" value="C:plasma membrane"/>
    <property type="evidence" value="ECO:0007669"/>
    <property type="project" value="TreeGrafter"/>
</dbReference>
<feature type="transmembrane region" description="Helical" evidence="9">
    <location>
        <begin position="357"/>
        <end position="377"/>
    </location>
</feature>
<protein>
    <submittedName>
        <fullName evidence="11">KCNK18</fullName>
    </submittedName>
</protein>
<dbReference type="OrthoDB" id="297496at2759"/>
<feature type="domain" description="Potassium channel" evidence="10">
    <location>
        <begin position="207"/>
        <end position="262"/>
    </location>
</feature>
<evidence type="ECO:0000256" key="3">
    <source>
        <dbReference type="ARBA" id="ARBA00022692"/>
    </source>
</evidence>
<proteinExistence type="inferred from homology"/>
<dbReference type="AlphaFoldDB" id="A0A6J8E099"/>
<keyword evidence="2 8" id="KW-0813">Transport</keyword>
<evidence type="ECO:0000313" key="11">
    <source>
        <dbReference type="EMBL" id="CAC5413393.1"/>
    </source>
</evidence>
<keyword evidence="4 9" id="KW-1133">Transmembrane helix</keyword>
<dbReference type="GO" id="GO:0030322">
    <property type="term" value="P:stabilization of membrane potential"/>
    <property type="evidence" value="ECO:0007669"/>
    <property type="project" value="TreeGrafter"/>
</dbReference>
<keyword evidence="5 8" id="KW-0406">Ion transport</keyword>
<gene>
    <name evidence="11" type="ORF">MCOR_46286</name>
</gene>
<feature type="transmembrane region" description="Helical" evidence="9">
    <location>
        <begin position="105"/>
        <end position="130"/>
    </location>
</feature>
<reference evidence="11 12" key="1">
    <citation type="submission" date="2020-06" db="EMBL/GenBank/DDBJ databases">
        <authorList>
            <person name="Li R."/>
            <person name="Bekaert M."/>
        </authorList>
    </citation>
    <scope>NUCLEOTIDE SEQUENCE [LARGE SCALE GENOMIC DNA]</scope>
    <source>
        <strain evidence="12">wild</strain>
    </source>
</reference>
<evidence type="ECO:0000313" key="12">
    <source>
        <dbReference type="Proteomes" id="UP000507470"/>
    </source>
</evidence>
<sequence>MDEMTKDCSTDISNDTFVTTDMSIQDLKDSEKLEMSIAESSETCIISDISAHDIKRTNSTSYNNLCVVDDTHDVTNPLTEKEKGKKEIPNSAQIKRKGKVLLKKFLVFLFSHVGLTCLVIGYSIFGAIIFQSLEQGNEKQSRLITTNLRKETLNELWNATHRFNILEKPNWTGQVENTLRLFEKQIYVATKELGWDGISDEAVGELHWSFTGSLLYSVTVITTIGYGHITPKTAWGRIVTMIYAFFGIPLTLLCLANIGSLLGKGFQVFYNRIPVIRNKRNFGIGNALPLPQTTIHHEKVKGEDGTIIKENNLMVYIPTRTLPPPQHVPIIVCSLLVITYTLIGTLLFHLWETSWDILTSAYFCFITLSTIGFGDVVPGHSLDSWQSQPKQFICAIYLLFGLTLLAMCFDLLQEQVKTFARWFGECLGIVEVEDDEEGEEDTEHNEN</sequence>
<evidence type="ECO:0000256" key="1">
    <source>
        <dbReference type="ARBA" id="ARBA00004141"/>
    </source>
</evidence>
<dbReference type="EMBL" id="CACVKT020008134">
    <property type="protein sequence ID" value="CAC5413393.1"/>
    <property type="molecule type" value="Genomic_DNA"/>
</dbReference>
<dbReference type="PRINTS" id="PR01333">
    <property type="entry name" value="2POREKCHANEL"/>
</dbReference>
<evidence type="ECO:0000256" key="9">
    <source>
        <dbReference type="SAM" id="Phobius"/>
    </source>
</evidence>